<feature type="compositionally biased region" description="Basic and acidic residues" evidence="8">
    <location>
        <begin position="161"/>
        <end position="173"/>
    </location>
</feature>
<accession>A0A6P6RRV5</accession>
<evidence type="ECO:0000313" key="10">
    <source>
        <dbReference type="Proteomes" id="UP000515125"/>
    </source>
</evidence>
<proteinExistence type="predicted"/>
<feature type="region of interest" description="Disordered" evidence="8">
    <location>
        <begin position="1548"/>
        <end position="1609"/>
    </location>
</feature>
<keyword evidence="10" id="KW-1185">Reference proteome</keyword>
<dbReference type="InterPro" id="IPR000719">
    <property type="entry name" value="Prot_kinase_dom"/>
</dbReference>
<feature type="compositionally biased region" description="Low complexity" evidence="8">
    <location>
        <begin position="148"/>
        <end position="159"/>
    </location>
</feature>
<feature type="region of interest" description="Disordered" evidence="8">
    <location>
        <begin position="219"/>
        <end position="256"/>
    </location>
</feature>
<feature type="compositionally biased region" description="Polar residues" evidence="8">
    <location>
        <begin position="1444"/>
        <end position="1456"/>
    </location>
</feature>
<feature type="compositionally biased region" description="Polar residues" evidence="8">
    <location>
        <begin position="1233"/>
        <end position="1251"/>
    </location>
</feature>
<feature type="compositionally biased region" description="Low complexity" evidence="8">
    <location>
        <begin position="1176"/>
        <end position="1197"/>
    </location>
</feature>
<evidence type="ECO:0000256" key="4">
    <source>
        <dbReference type="ARBA" id="ARBA00022741"/>
    </source>
</evidence>
<organism evidence="10 11">
    <name type="scientific">Cyclospora cayetanensis</name>
    <dbReference type="NCBI Taxonomy" id="88456"/>
    <lineage>
        <taxon>Eukaryota</taxon>
        <taxon>Sar</taxon>
        <taxon>Alveolata</taxon>
        <taxon>Apicomplexa</taxon>
        <taxon>Conoidasida</taxon>
        <taxon>Coccidia</taxon>
        <taxon>Eucoccidiorida</taxon>
        <taxon>Eimeriorina</taxon>
        <taxon>Eimeriidae</taxon>
        <taxon>Cyclospora</taxon>
    </lineage>
</organism>
<reference evidence="11" key="1">
    <citation type="submission" date="2025-08" db="UniProtKB">
        <authorList>
            <consortium name="RefSeq"/>
        </authorList>
    </citation>
    <scope>IDENTIFICATION</scope>
</reference>
<dbReference type="GO" id="GO:0004674">
    <property type="term" value="F:protein serine/threonine kinase activity"/>
    <property type="evidence" value="ECO:0007669"/>
    <property type="project" value="UniProtKB-KW"/>
</dbReference>
<evidence type="ECO:0000256" key="3">
    <source>
        <dbReference type="ARBA" id="ARBA00022679"/>
    </source>
</evidence>
<gene>
    <name evidence="11" type="primary">LOC34621816</name>
</gene>
<dbReference type="Pfam" id="PF00069">
    <property type="entry name" value="Pkinase"/>
    <property type="match status" value="1"/>
</dbReference>
<sequence length="1730" mass="186786">MRPPPQVYRDIKHSDEPQNAVANVKDLSRAPIGHDGSAIGCSRGSREPKSSPSRQQHASGGNGAPELVSGARLRLNLESLYAASNTLKDRNGIGHPGPQCLGEGRRLTANEATAMRDYTLRLLQYSEWEAEKHSTSLAKQQRRGHLTARGSAVGASGSSTDRNDAHFKSETPRAARSLVKSLVHQLEARKIRCEAGGTVRHTGHLGGPMTHVPVFAGKEKEEDSAGSSSTGRPWAPLDSPIPEEKQTSASCSNTTGKVNTLQQCNSVSVKGEPKGGQGASEEPWRLEAHQLDAALHRGTPEKIVGSYLLGRTIGEGTFGKVKVGTHTLTGECVAVKVLEKDKLRAAEDAERVLREIHILRAVRHPHIIHLLEIVETASRLYLVMELASGGELFDFIVQRQRVDEPTARRLFRQILSGVEALHSMFICHRDLKPENLLLDSSMNIKIVDFGLSNLYRHKRMLVTACGSPSYAAPEIVQGKLYSPLAVDIWSCGVILYALLVGRLPFEESTTEGLYRRIISGHFGCPSHLSPEACSLLRGILHTSPLKRLGPLQIKQHPWLSGGEGFGQIPRSLASSRWPFGPPVCCFASCRACSEWLQSSSAQLRRDILEQMPRCQFSVEALECHIRCHPVGAHAATYHLLCIKKRREEDAAASQAKQQQKQCLECPSPQNEALRSPRVKCPSVQGPDPAVKMRSEGASVALAKFALDSSSHKACQKRTDGVVTASRETAKPANAKERRNEPFNSQESLQRQVDQTRVRRQIQSIRQRPERLIYSCARPRSATGGQATGGKMLNLSAAPREPDHSMTAAAWQKQLPAVPHEHTAARALTQREKRLPYASHLRRSIPLPCDSLDAVEDNLLNSSQEKAQLQSSALPTDGGRSQDQMELLRDSMHSELEATQRLQEQECILSALRKQQAPTATQKDVSVRQNILQRGQGKPVQIKGAQSMQHDQVQPRADTLQTTQQLLHNILVRQHKQMREEHMQRFVGRLPNQLLNADQPACWPLMTRGSLPASTVPKPSLEKQKSSTRMLMSLLSPRCSVEHAILRSQAESQGARGSLTAAPLTAVLSPSKAGICRDSAACSGRGSSVRDPTGLTSTTQRDSTSGCAGPEAQARCSRGGNQKLPRRVPGGLIPTKPSTMVTQTPGRRLHTEERMQNRELNKTASRATHIPSLSLRATNKSSGTSSGTSSNNSAGISIRLSHNKGSTVIGPDDSSKTAKSREFCNDLGAQTKQELQQSGLQVQEQHNTSRGSKLSFPSGAPKPQACIEASQATVKTPSIPTSRKSSVIASSCHHAKSTISDSRARPLALSLRTHQRPPVDSNRVAAAATARGNSLLRRSVCPPTFTANGTSLESRPIGGSLTARNTFEKTDTAGARPGAVSGHGVPSGSAMGSNLSRLDSLREQTHPVSLRLLAVAKAKVGARRAASIQAQLSTRKQPCRNNVLPVQSHSRASTAASQGGVRGAIHSASKGAASPPVVQPSQQRSETADGMISTGLRTPYKPDNISTPAALGRMSTAKTPPVATRIPVRDAWVDINSLSERKNFEDSRSILRRIPSRPSVQGQAPHSQPDTRKRPSEGVIQAAGVNVNKDFRRGGSNFTSSSAAEAPGPSSDLRAVPLMCMRSSMPPLPLNEELKHKAGAPFCSAASGLAENILSYRPLGASPPGLLPHSVVSKSNTTAAAASDPMHASRQFLDIAAALHIIIARKTAVFTPEQPRWIAPAALGRLVCGEC</sequence>
<feature type="region of interest" description="Disordered" evidence="8">
    <location>
        <begin position="1"/>
        <end position="67"/>
    </location>
</feature>
<dbReference type="PANTHER" id="PTHR24346">
    <property type="entry name" value="MAP/MICROTUBULE AFFINITY-REGULATING KINASE"/>
    <property type="match status" value="1"/>
</dbReference>
<protein>
    <submittedName>
        <fullName evidence="11">Uncharacterized protein LOC34621816</fullName>
    </submittedName>
</protein>
<evidence type="ECO:0000313" key="11">
    <source>
        <dbReference type="RefSeq" id="XP_026190543.1"/>
    </source>
</evidence>
<evidence type="ECO:0000259" key="9">
    <source>
        <dbReference type="PROSITE" id="PS50011"/>
    </source>
</evidence>
<feature type="domain" description="Protein kinase" evidence="9">
    <location>
        <begin position="307"/>
        <end position="559"/>
    </location>
</feature>
<feature type="binding site" evidence="7">
    <location>
        <position position="336"/>
    </location>
    <ligand>
        <name>ATP</name>
        <dbReference type="ChEBI" id="CHEBI:30616"/>
    </ligand>
</feature>
<feature type="region of interest" description="Disordered" evidence="8">
    <location>
        <begin position="1444"/>
        <end position="1517"/>
    </location>
</feature>
<dbReference type="InterPro" id="IPR017441">
    <property type="entry name" value="Protein_kinase_ATP_BS"/>
</dbReference>
<evidence type="ECO:0000256" key="7">
    <source>
        <dbReference type="PROSITE-ProRule" id="PRU10141"/>
    </source>
</evidence>
<keyword evidence="6 7" id="KW-0067">ATP-binding</keyword>
<dbReference type="GO" id="GO:0035556">
    <property type="term" value="P:intracellular signal transduction"/>
    <property type="evidence" value="ECO:0007669"/>
    <property type="project" value="TreeGrafter"/>
</dbReference>
<dbReference type="Proteomes" id="UP000515125">
    <property type="component" value="Unplaced"/>
</dbReference>
<dbReference type="OrthoDB" id="348166at2759"/>
<dbReference type="PROSITE" id="PS00108">
    <property type="entry name" value="PROTEIN_KINASE_ST"/>
    <property type="match status" value="1"/>
</dbReference>
<name>A0A6P6RRV5_9EIME</name>
<dbReference type="GO" id="GO:0005737">
    <property type="term" value="C:cytoplasm"/>
    <property type="evidence" value="ECO:0007669"/>
    <property type="project" value="TreeGrafter"/>
</dbReference>
<feature type="region of interest" description="Disordered" evidence="8">
    <location>
        <begin position="1079"/>
        <end position="1218"/>
    </location>
</feature>
<dbReference type="RefSeq" id="XP_026190543.1">
    <property type="nucleotide sequence ID" value="XM_026334758.1"/>
</dbReference>
<dbReference type="PANTHER" id="PTHR24346:SF82">
    <property type="entry name" value="KP78A-RELATED"/>
    <property type="match status" value="1"/>
</dbReference>
<dbReference type="InterPro" id="IPR011009">
    <property type="entry name" value="Kinase-like_dom_sf"/>
</dbReference>
<dbReference type="GO" id="GO:0005524">
    <property type="term" value="F:ATP binding"/>
    <property type="evidence" value="ECO:0007669"/>
    <property type="project" value="UniProtKB-UniRule"/>
</dbReference>
<dbReference type="FunFam" id="3.30.200.20:FF:000003">
    <property type="entry name" value="Non-specific serine/threonine protein kinase"/>
    <property type="match status" value="1"/>
</dbReference>
<feature type="region of interest" description="Disordered" evidence="8">
    <location>
        <begin position="1233"/>
        <end position="1261"/>
    </location>
</feature>
<dbReference type="GeneID" id="34621816"/>
<feature type="compositionally biased region" description="Polar residues" evidence="8">
    <location>
        <begin position="1093"/>
        <end position="1105"/>
    </location>
</feature>
<dbReference type="PROSITE" id="PS00107">
    <property type="entry name" value="PROTEIN_KINASE_ATP"/>
    <property type="match status" value="1"/>
</dbReference>
<keyword evidence="4 7" id="KW-0547">Nucleotide-binding</keyword>
<keyword evidence="5" id="KW-0418">Kinase</keyword>
<evidence type="ECO:0000256" key="5">
    <source>
        <dbReference type="ARBA" id="ARBA00022777"/>
    </source>
</evidence>
<feature type="region of interest" description="Disordered" evidence="8">
    <location>
        <begin position="1371"/>
        <end position="1392"/>
    </location>
</feature>
<dbReference type="CDD" id="cd14003">
    <property type="entry name" value="STKc_AMPK-like"/>
    <property type="match status" value="1"/>
</dbReference>
<evidence type="ECO:0000256" key="1">
    <source>
        <dbReference type="ARBA" id="ARBA00011245"/>
    </source>
</evidence>
<feature type="region of interest" description="Disordered" evidence="8">
    <location>
        <begin position="668"/>
        <end position="687"/>
    </location>
</feature>
<dbReference type="Gene3D" id="1.10.510.10">
    <property type="entry name" value="Transferase(Phosphotransferase) domain 1"/>
    <property type="match status" value="1"/>
</dbReference>
<comment type="subunit">
    <text evidence="1">Monomer.</text>
</comment>
<feature type="region of interest" description="Disordered" evidence="8">
    <location>
        <begin position="134"/>
        <end position="173"/>
    </location>
</feature>
<evidence type="ECO:0000256" key="6">
    <source>
        <dbReference type="ARBA" id="ARBA00022840"/>
    </source>
</evidence>
<keyword evidence="2" id="KW-0723">Serine/threonine-protein kinase</keyword>
<feature type="region of interest" description="Disordered" evidence="8">
    <location>
        <begin position="263"/>
        <end position="282"/>
    </location>
</feature>
<feature type="region of interest" description="Disordered" evidence="8">
    <location>
        <begin position="717"/>
        <end position="754"/>
    </location>
</feature>
<evidence type="ECO:0000256" key="8">
    <source>
        <dbReference type="SAM" id="MobiDB-lite"/>
    </source>
</evidence>
<feature type="compositionally biased region" description="Polar residues" evidence="8">
    <location>
        <begin position="247"/>
        <end position="256"/>
    </location>
</feature>
<feature type="compositionally biased region" description="Basic and acidic residues" evidence="8">
    <location>
        <begin position="727"/>
        <end position="740"/>
    </location>
</feature>
<feature type="compositionally biased region" description="Basic and acidic residues" evidence="8">
    <location>
        <begin position="1148"/>
        <end position="1160"/>
    </location>
</feature>
<dbReference type="SUPFAM" id="SSF56112">
    <property type="entry name" value="Protein kinase-like (PK-like)"/>
    <property type="match status" value="1"/>
</dbReference>
<dbReference type="InterPro" id="IPR008271">
    <property type="entry name" value="Ser/Thr_kinase_AS"/>
</dbReference>
<dbReference type="FunFam" id="1.10.510.10:FF:000571">
    <property type="entry name" value="Maternal embryonic leucine zipper kinase"/>
    <property type="match status" value="1"/>
</dbReference>
<dbReference type="SMART" id="SM00220">
    <property type="entry name" value="S_TKc"/>
    <property type="match status" value="1"/>
</dbReference>
<feature type="compositionally biased region" description="Low complexity" evidence="8">
    <location>
        <begin position="1599"/>
        <end position="1609"/>
    </location>
</feature>
<evidence type="ECO:0000256" key="2">
    <source>
        <dbReference type="ARBA" id="ARBA00022527"/>
    </source>
</evidence>
<feature type="compositionally biased region" description="Polar residues" evidence="8">
    <location>
        <begin position="1135"/>
        <end position="1144"/>
    </location>
</feature>
<feature type="compositionally biased region" description="Polar residues" evidence="8">
    <location>
        <begin position="50"/>
        <end position="59"/>
    </location>
</feature>
<dbReference type="PROSITE" id="PS50011">
    <property type="entry name" value="PROTEIN_KINASE_DOM"/>
    <property type="match status" value="1"/>
</dbReference>
<keyword evidence="3" id="KW-0808">Transferase</keyword>